<proteinExistence type="predicted"/>
<evidence type="ECO:0000313" key="2">
    <source>
        <dbReference type="Proteomes" id="UP000273044"/>
    </source>
</evidence>
<keyword evidence="2" id="KW-1185">Reference proteome</keyword>
<organism evidence="1 2">
    <name type="scientific">Arachnia propionica</name>
    <dbReference type="NCBI Taxonomy" id="1750"/>
    <lineage>
        <taxon>Bacteria</taxon>
        <taxon>Bacillati</taxon>
        <taxon>Actinomycetota</taxon>
        <taxon>Actinomycetes</taxon>
        <taxon>Propionibacteriales</taxon>
        <taxon>Propionibacteriaceae</taxon>
        <taxon>Arachnia</taxon>
    </lineage>
</organism>
<sequence>MLHDEFLHTLRLFLDIHDYDGRAPSVIKPADQLIVQRGREKWAKKNADGEIVQSEKDEDWTLSPSTLGQARRRSLALTAATSSWVGA</sequence>
<reference evidence="1 2" key="1">
    <citation type="submission" date="2018-12" db="EMBL/GenBank/DDBJ databases">
        <authorList>
            <consortium name="Pathogen Informatics"/>
        </authorList>
    </citation>
    <scope>NUCLEOTIDE SEQUENCE [LARGE SCALE GENOMIC DNA]</scope>
    <source>
        <strain evidence="1 2">NCTC12967</strain>
    </source>
</reference>
<accession>A0A3S4U1R2</accession>
<gene>
    <name evidence="1" type="ORF">NCTC12967_02440</name>
</gene>
<dbReference type="Proteomes" id="UP000273044">
    <property type="component" value="Chromosome"/>
</dbReference>
<dbReference type="EMBL" id="LR134406">
    <property type="protein sequence ID" value="VEH71127.1"/>
    <property type="molecule type" value="Genomic_DNA"/>
</dbReference>
<dbReference type="AlphaFoldDB" id="A0A3S4U1R2"/>
<protein>
    <submittedName>
        <fullName evidence="1">Uncharacterized protein</fullName>
    </submittedName>
</protein>
<evidence type="ECO:0000313" key="1">
    <source>
        <dbReference type="EMBL" id="VEH71127.1"/>
    </source>
</evidence>
<name>A0A3S4U1R2_9ACTN</name>